<dbReference type="SUPFAM" id="SSF50978">
    <property type="entry name" value="WD40 repeat-like"/>
    <property type="match status" value="1"/>
</dbReference>
<dbReference type="CDD" id="cd00200">
    <property type="entry name" value="WD40"/>
    <property type="match status" value="1"/>
</dbReference>
<feature type="repeat" description="WD" evidence="3">
    <location>
        <begin position="68"/>
        <end position="100"/>
    </location>
</feature>
<dbReference type="PANTHER" id="PTHR19848">
    <property type="entry name" value="WD40 REPEAT PROTEIN"/>
    <property type="match status" value="1"/>
</dbReference>
<dbReference type="STRING" id="50990.A0A4Y7PWE8"/>
<dbReference type="InterPro" id="IPR015943">
    <property type="entry name" value="WD40/YVTN_repeat-like_dom_sf"/>
</dbReference>
<organism evidence="5 6">
    <name type="scientific">Rickenella mellea</name>
    <dbReference type="NCBI Taxonomy" id="50990"/>
    <lineage>
        <taxon>Eukaryota</taxon>
        <taxon>Fungi</taxon>
        <taxon>Dikarya</taxon>
        <taxon>Basidiomycota</taxon>
        <taxon>Agaricomycotina</taxon>
        <taxon>Agaricomycetes</taxon>
        <taxon>Hymenochaetales</taxon>
        <taxon>Rickenellaceae</taxon>
        <taxon>Rickenella</taxon>
    </lineage>
</organism>
<dbReference type="PROSITE" id="PS50294">
    <property type="entry name" value="WD_REPEATS_REGION"/>
    <property type="match status" value="3"/>
</dbReference>
<dbReference type="InterPro" id="IPR036322">
    <property type="entry name" value="WD40_repeat_dom_sf"/>
</dbReference>
<name>A0A4Y7PWE8_9AGAM</name>
<feature type="repeat" description="WD" evidence="3">
    <location>
        <begin position="26"/>
        <end position="67"/>
    </location>
</feature>
<dbReference type="VEuPathDB" id="FungiDB:BD410DRAFT_841891"/>
<evidence type="ECO:0000256" key="3">
    <source>
        <dbReference type="PROSITE-ProRule" id="PRU00221"/>
    </source>
</evidence>
<dbReference type="Pfam" id="PF00400">
    <property type="entry name" value="WD40"/>
    <property type="match status" value="3"/>
</dbReference>
<dbReference type="PRINTS" id="PR00320">
    <property type="entry name" value="GPROTEINBRPT"/>
</dbReference>
<feature type="compositionally biased region" description="Polar residues" evidence="4">
    <location>
        <begin position="268"/>
        <end position="299"/>
    </location>
</feature>
<dbReference type="InterPro" id="IPR019775">
    <property type="entry name" value="WD40_repeat_CS"/>
</dbReference>
<dbReference type="Gene3D" id="2.130.10.10">
    <property type="entry name" value="YVTN repeat-like/Quinoprotein amine dehydrogenase"/>
    <property type="match status" value="2"/>
</dbReference>
<keyword evidence="1 3" id="KW-0853">WD repeat</keyword>
<dbReference type="EMBL" id="ML170194">
    <property type="protein sequence ID" value="TDL19737.1"/>
    <property type="molecule type" value="Genomic_DNA"/>
</dbReference>
<dbReference type="PANTHER" id="PTHR19848:SF8">
    <property type="entry name" value="F-BOX AND WD REPEAT DOMAIN CONTAINING 7"/>
    <property type="match status" value="1"/>
</dbReference>
<evidence type="ECO:0000256" key="1">
    <source>
        <dbReference type="ARBA" id="ARBA00022574"/>
    </source>
</evidence>
<dbReference type="OrthoDB" id="6262491at2759"/>
<evidence type="ECO:0000256" key="4">
    <source>
        <dbReference type="SAM" id="MobiDB-lite"/>
    </source>
</evidence>
<dbReference type="Proteomes" id="UP000294933">
    <property type="component" value="Unassembled WGS sequence"/>
</dbReference>
<keyword evidence="6" id="KW-1185">Reference proteome</keyword>
<dbReference type="SMART" id="SM00320">
    <property type="entry name" value="WD40"/>
    <property type="match status" value="4"/>
</dbReference>
<evidence type="ECO:0000313" key="5">
    <source>
        <dbReference type="EMBL" id="TDL19737.1"/>
    </source>
</evidence>
<feature type="repeat" description="WD" evidence="3">
    <location>
        <begin position="1"/>
        <end position="25"/>
    </location>
</feature>
<dbReference type="InterPro" id="IPR020472">
    <property type="entry name" value="WD40_PAC1"/>
</dbReference>
<proteinExistence type="predicted"/>
<dbReference type="InterPro" id="IPR001680">
    <property type="entry name" value="WD40_rpt"/>
</dbReference>
<feature type="repeat" description="WD" evidence="3">
    <location>
        <begin position="110"/>
        <end position="151"/>
    </location>
</feature>
<evidence type="ECO:0000256" key="2">
    <source>
        <dbReference type="ARBA" id="ARBA00022737"/>
    </source>
</evidence>
<accession>A0A4Y7PWE8</accession>
<evidence type="ECO:0000313" key="6">
    <source>
        <dbReference type="Proteomes" id="UP000294933"/>
    </source>
</evidence>
<sequence>MCIASGSFDNTIELWDAVSGAHLNTLSGHSNSVQSVVFSPDGFRLASGSDDESIQLWNAHNGDHLNTLNGHSGPIHSVAFSSDSMRLASGSNDQTIRLWDAVSCAHLNSLIGHSSPVLSVAFSSDRTRIASGSYDETIRVWDIVNGTCLDEFKGHPQSAPSVASSLHPSGPSSALLPPENPVAPHASLTNLIPGYILKDEWIYALNWKRRICWVPVSCRPSSHDGGLAVSGDGNRIALGTGDGRVVILDLTGMGIYLQSPNFDERDSGTVSNDAINNNGTTGTLSVPMSGSAPWSTDGSSAPKLALE</sequence>
<reference evidence="5 6" key="1">
    <citation type="submission" date="2018-06" db="EMBL/GenBank/DDBJ databases">
        <title>A transcriptomic atlas of mushroom development highlights an independent origin of complex multicellularity.</title>
        <authorList>
            <consortium name="DOE Joint Genome Institute"/>
            <person name="Krizsan K."/>
            <person name="Almasi E."/>
            <person name="Merenyi Z."/>
            <person name="Sahu N."/>
            <person name="Viragh M."/>
            <person name="Koszo T."/>
            <person name="Mondo S."/>
            <person name="Kiss B."/>
            <person name="Balint B."/>
            <person name="Kues U."/>
            <person name="Barry K."/>
            <person name="Hegedus J.C."/>
            <person name="Henrissat B."/>
            <person name="Johnson J."/>
            <person name="Lipzen A."/>
            <person name="Ohm R."/>
            <person name="Nagy I."/>
            <person name="Pangilinan J."/>
            <person name="Yan J."/>
            <person name="Xiong Y."/>
            <person name="Grigoriev I.V."/>
            <person name="Hibbett D.S."/>
            <person name="Nagy L.G."/>
        </authorList>
    </citation>
    <scope>NUCLEOTIDE SEQUENCE [LARGE SCALE GENOMIC DNA]</scope>
    <source>
        <strain evidence="5 6">SZMC22713</strain>
    </source>
</reference>
<dbReference type="PROSITE" id="PS00678">
    <property type="entry name" value="WD_REPEATS_1"/>
    <property type="match status" value="1"/>
</dbReference>
<feature type="region of interest" description="Disordered" evidence="4">
    <location>
        <begin position="261"/>
        <end position="307"/>
    </location>
</feature>
<dbReference type="AlphaFoldDB" id="A0A4Y7PWE8"/>
<dbReference type="PROSITE" id="PS50082">
    <property type="entry name" value="WD_REPEATS_2"/>
    <property type="match status" value="4"/>
</dbReference>
<keyword evidence="2" id="KW-0677">Repeat</keyword>
<protein>
    <submittedName>
        <fullName evidence="5">WD40 repeat-like protein</fullName>
    </submittedName>
</protein>
<gene>
    <name evidence="5" type="ORF">BD410DRAFT_841891</name>
</gene>